<name>A0A428R2T6_9HYPO</name>
<dbReference type="InterPro" id="IPR013083">
    <property type="entry name" value="Znf_RING/FYVE/PHD"/>
</dbReference>
<gene>
    <name evidence="1" type="ORF">CEP54_001055</name>
</gene>
<dbReference type="EMBL" id="NKCI01000005">
    <property type="protein sequence ID" value="RSL71850.1"/>
    <property type="molecule type" value="Genomic_DNA"/>
</dbReference>
<proteinExistence type="predicted"/>
<keyword evidence="2" id="KW-1185">Reference proteome</keyword>
<dbReference type="Gene3D" id="3.30.40.10">
    <property type="entry name" value="Zinc/RING finger domain, C3HC4 (zinc finger)"/>
    <property type="match status" value="1"/>
</dbReference>
<organism evidence="1 2">
    <name type="scientific">Fusarium duplospermum</name>
    <dbReference type="NCBI Taxonomy" id="1325734"/>
    <lineage>
        <taxon>Eukaryota</taxon>
        <taxon>Fungi</taxon>
        <taxon>Dikarya</taxon>
        <taxon>Ascomycota</taxon>
        <taxon>Pezizomycotina</taxon>
        <taxon>Sordariomycetes</taxon>
        <taxon>Hypocreomycetidae</taxon>
        <taxon>Hypocreales</taxon>
        <taxon>Nectriaceae</taxon>
        <taxon>Fusarium</taxon>
        <taxon>Fusarium solani species complex</taxon>
    </lineage>
</organism>
<protein>
    <recommendedName>
        <fullName evidence="3">RING-type domain-containing protein</fullName>
    </recommendedName>
</protein>
<dbReference type="AlphaFoldDB" id="A0A428R2T6"/>
<dbReference type="Proteomes" id="UP000288168">
    <property type="component" value="Unassembled WGS sequence"/>
</dbReference>
<evidence type="ECO:0008006" key="3">
    <source>
        <dbReference type="Google" id="ProtNLM"/>
    </source>
</evidence>
<reference evidence="1 2" key="1">
    <citation type="submission" date="2017-06" db="EMBL/GenBank/DDBJ databases">
        <title>Comparative genomic analysis of Ambrosia Fusariam Clade fungi.</title>
        <authorList>
            <person name="Stajich J.E."/>
            <person name="Carrillo J."/>
            <person name="Kijimoto T."/>
            <person name="Eskalen A."/>
            <person name="O'Donnell K."/>
            <person name="Kasson M."/>
        </authorList>
    </citation>
    <scope>NUCLEOTIDE SEQUENCE [LARGE SCALE GENOMIC DNA]</scope>
    <source>
        <strain evidence="1 2">NRRL62584</strain>
    </source>
</reference>
<evidence type="ECO:0000313" key="1">
    <source>
        <dbReference type="EMBL" id="RSL71850.1"/>
    </source>
</evidence>
<sequence>METKREPPDAEKQACFHQVVNRFPDICPKFLASLVGSMDYKADKIINYILERENLGDHYPKEKMEVRSTLEEGSVGGGLIQQQRLFTDPNRPAERAGSAAFEMTQTMLAGDFPYVPMKSLVEILSNHKNHMYPTDAISLQQAMASGRVFECEGCFAEHPLNRLIHCDGDHPHLFCPKCCAAAAQTQISQSKHELRCISIENCSAGFSVGERVKYLSTDQIKALDRIAKEAEVEQNGQGVQQRSYQQQ</sequence>
<dbReference type="STRING" id="1325734.A0A428R2T6"/>
<comment type="caution">
    <text evidence="1">The sequence shown here is derived from an EMBL/GenBank/DDBJ whole genome shotgun (WGS) entry which is preliminary data.</text>
</comment>
<dbReference type="OrthoDB" id="10009520at2759"/>
<accession>A0A428R2T6</accession>
<evidence type="ECO:0000313" key="2">
    <source>
        <dbReference type="Proteomes" id="UP000288168"/>
    </source>
</evidence>